<dbReference type="EMBL" id="WNXQ01000008">
    <property type="protein sequence ID" value="MWB79130.1"/>
    <property type="molecule type" value="Genomic_DNA"/>
</dbReference>
<comment type="caution">
    <text evidence="3">The sequence shown here is derived from an EMBL/GenBank/DDBJ whole genome shotgun (WGS) entry which is preliminary data.</text>
</comment>
<dbReference type="CDD" id="cd07129">
    <property type="entry name" value="ALDH_KGSADH"/>
    <property type="match status" value="1"/>
</dbReference>
<dbReference type="Pfam" id="PF00171">
    <property type="entry name" value="Aldedh"/>
    <property type="match status" value="1"/>
</dbReference>
<dbReference type="RefSeq" id="WP_160383335.1">
    <property type="nucleotide sequence ID" value="NZ_WNXQ01000008.1"/>
</dbReference>
<evidence type="ECO:0000259" key="2">
    <source>
        <dbReference type="Pfam" id="PF00171"/>
    </source>
</evidence>
<dbReference type="InterPro" id="IPR016162">
    <property type="entry name" value="Ald_DH_N"/>
</dbReference>
<organism evidence="3 4">
    <name type="scientific">Pseudooceanicola pacificus</name>
    <dbReference type="NCBI Taxonomy" id="2676438"/>
    <lineage>
        <taxon>Bacteria</taxon>
        <taxon>Pseudomonadati</taxon>
        <taxon>Pseudomonadota</taxon>
        <taxon>Alphaproteobacteria</taxon>
        <taxon>Rhodobacterales</taxon>
        <taxon>Paracoccaceae</taxon>
        <taxon>Pseudooceanicola</taxon>
    </lineage>
</organism>
<proteinExistence type="predicted"/>
<evidence type="ECO:0000313" key="4">
    <source>
        <dbReference type="Proteomes" id="UP000443843"/>
    </source>
</evidence>
<dbReference type="InterPro" id="IPR044151">
    <property type="entry name" value="ALDH_KGSADH"/>
</dbReference>
<dbReference type="Gene3D" id="3.40.605.10">
    <property type="entry name" value="Aldehyde Dehydrogenase, Chain A, domain 1"/>
    <property type="match status" value="2"/>
</dbReference>
<dbReference type="PANTHER" id="PTHR43353:SF3">
    <property type="entry name" value="ALDEHYDE DEHYDROGENASE-RELATED"/>
    <property type="match status" value="1"/>
</dbReference>
<keyword evidence="1" id="KW-0560">Oxidoreductase</keyword>
<reference evidence="3 4" key="1">
    <citation type="submission" date="2019-11" db="EMBL/GenBank/DDBJ databases">
        <title>Pseudooceanicola pacifica sp. nov., isolated from deep-sea sediment of the Pacific Ocean.</title>
        <authorList>
            <person name="Lyu L."/>
        </authorList>
    </citation>
    <scope>NUCLEOTIDE SEQUENCE [LARGE SCALE GENOMIC DNA]</scope>
    <source>
        <strain evidence="3 4">216_PA32_1</strain>
    </source>
</reference>
<dbReference type="InterPro" id="IPR050740">
    <property type="entry name" value="Aldehyde_DH_Superfamily"/>
</dbReference>
<protein>
    <submittedName>
        <fullName evidence="3">Aldehyde dehydrogenase family protein</fullName>
    </submittedName>
</protein>
<accession>A0A844WFF7</accession>
<dbReference type="InterPro" id="IPR016161">
    <property type="entry name" value="Ald_DH/histidinol_DH"/>
</dbReference>
<dbReference type="InterPro" id="IPR015590">
    <property type="entry name" value="Aldehyde_DH_dom"/>
</dbReference>
<dbReference type="SUPFAM" id="SSF53720">
    <property type="entry name" value="ALDH-like"/>
    <property type="match status" value="1"/>
</dbReference>
<dbReference type="GO" id="GO:0016620">
    <property type="term" value="F:oxidoreductase activity, acting on the aldehyde or oxo group of donors, NAD or NADP as acceptor"/>
    <property type="evidence" value="ECO:0007669"/>
    <property type="project" value="InterPro"/>
</dbReference>
<evidence type="ECO:0000256" key="1">
    <source>
        <dbReference type="ARBA" id="ARBA00023002"/>
    </source>
</evidence>
<dbReference type="PANTHER" id="PTHR43353">
    <property type="entry name" value="SUCCINATE-SEMIALDEHYDE DEHYDROGENASE, MITOCHONDRIAL"/>
    <property type="match status" value="1"/>
</dbReference>
<dbReference type="Proteomes" id="UP000443843">
    <property type="component" value="Unassembled WGS sequence"/>
</dbReference>
<sequence length="507" mass="53263">MTDLGDRSFHGKHLIAGSWVACGATFRSEPAHGPVRAFSSGTVDLVDQAAEAAEEAFWSYGYSTRAERADFLDAIAKEIEARAEIITLIGTQETGLPVARLQGERGRTVGQLQLFATHIRKGDYLDRRHDAALPERAAGPRPDIRLMERPVGPVAVFGASNFPLAFSTAGGDTAAALAAGCPVVVKGHSAHPGTSEVIAEAIHAAILRSKLHPGVFSLIQGGNRAVGSALVQHPLVKAVGFTGSLAGGRALFDLCAQRPEPIPFFGELGSVNPMFILPQAMAARGGELGRGWAGSLTMGVGQFCTNPGIAVVLDTPAAQDFVASAAEALAQVAPQPMLTPGIAQAYHAGQARIADSAARPVFASTSEGRHATPGLYEVTGDQFQQDHGLHEEVFGPLGLVVRARDLADLQRLAKGFDGQLTMTLHMDDGDLTAAQSLAPILERKAGRVLVNGFPTGVEVVDAMVHGGPYPASTNFGATSVGTLSIRRFLRPVSYQNFPTALLPEDLR</sequence>
<keyword evidence="4" id="KW-1185">Reference proteome</keyword>
<feature type="domain" description="Aldehyde dehydrogenase" evidence="2">
    <location>
        <begin position="35"/>
        <end position="467"/>
    </location>
</feature>
<dbReference type="AlphaFoldDB" id="A0A844WFF7"/>
<evidence type="ECO:0000313" key="3">
    <source>
        <dbReference type="EMBL" id="MWB79130.1"/>
    </source>
</evidence>
<name>A0A844WFF7_9RHOB</name>
<gene>
    <name evidence="3" type="ORF">GLS40_13905</name>
</gene>